<accession>A0A8S8XE09</accession>
<name>A0A8S8XE09_9PROT</name>
<keyword evidence="2" id="KW-1185">Reference proteome</keyword>
<organism evidence="1 2">
    <name type="scientific">Roseiterribacter gracilis</name>
    <dbReference type="NCBI Taxonomy" id="2812848"/>
    <lineage>
        <taxon>Bacteria</taxon>
        <taxon>Pseudomonadati</taxon>
        <taxon>Pseudomonadota</taxon>
        <taxon>Alphaproteobacteria</taxon>
        <taxon>Rhodospirillales</taxon>
        <taxon>Roseiterribacteraceae</taxon>
        <taxon>Roseiterribacter</taxon>
    </lineage>
</organism>
<dbReference type="Pfam" id="PF10984">
    <property type="entry name" value="DUF2794"/>
    <property type="match status" value="1"/>
</dbReference>
<dbReference type="Proteomes" id="UP000681075">
    <property type="component" value="Unassembled WGS sequence"/>
</dbReference>
<gene>
    <name evidence="1" type="ORF">TMPK1_17320</name>
</gene>
<proteinExistence type="predicted"/>
<evidence type="ECO:0008006" key="3">
    <source>
        <dbReference type="Google" id="ProtNLM"/>
    </source>
</evidence>
<dbReference type="EMBL" id="BOPV01000001">
    <property type="protein sequence ID" value="GIL39495.1"/>
    <property type="molecule type" value="Genomic_DNA"/>
</dbReference>
<dbReference type="InterPro" id="IPR021252">
    <property type="entry name" value="DUF2794"/>
</dbReference>
<protein>
    <recommendedName>
        <fullName evidence="3">DUF2794 domain-containing protein</fullName>
    </recommendedName>
</protein>
<comment type="caution">
    <text evidence="1">The sequence shown here is derived from an EMBL/GenBank/DDBJ whole genome shotgun (WGS) entry which is preliminary data.</text>
</comment>
<evidence type="ECO:0000313" key="2">
    <source>
        <dbReference type="Proteomes" id="UP000681075"/>
    </source>
</evidence>
<sequence>MGHVIQLDPPRHKAPPAPIPPIGFTRVEMARILDLYSRRVMAGAWRDYAIDNQADQATFSIFRHAADRPLFTVAKRQVHDMTEYSVFEGPAVLASGPDLDETLAALAARPFLVRS</sequence>
<evidence type="ECO:0000313" key="1">
    <source>
        <dbReference type="EMBL" id="GIL39495.1"/>
    </source>
</evidence>
<dbReference type="AlphaFoldDB" id="A0A8S8XE09"/>
<reference evidence="1" key="1">
    <citation type="submission" date="2021-02" db="EMBL/GenBank/DDBJ databases">
        <title>Genome sequence of Rhodospirillales sp. strain TMPK1 isolated from soil.</title>
        <authorList>
            <person name="Nakai R."/>
            <person name="Kusada H."/>
            <person name="Tamaki H."/>
        </authorList>
    </citation>
    <scope>NUCLEOTIDE SEQUENCE</scope>
    <source>
        <strain evidence="1">TMPK1</strain>
    </source>
</reference>